<evidence type="ECO:0000259" key="4">
    <source>
        <dbReference type="PROSITE" id="PS50927"/>
    </source>
</evidence>
<evidence type="ECO:0000313" key="7">
    <source>
        <dbReference type="Proteomes" id="UP000197138"/>
    </source>
</evidence>
<dbReference type="CDD" id="cd00028">
    <property type="entry name" value="B_lectin"/>
    <property type="match status" value="1"/>
</dbReference>
<sequence length="264" mass="29428">MFRCKICPHRRVPAISIAAVALLTAFSSIKVLPSTASLSTLWTLTLGSYIFWRLVDESTAGPILEKAAYGCGFYYANGGHDYSCDTAANPVGCYSQVVWSADRNNPIEYSSMLELKSDGNLVLKNADGTIVWSTDTSGKSVMVMKLTESGNLLLFDKYNAVVWQSFSHPTDILVLGQKLLPVFSSTNFTFLEYFRLSSDGHLKTYEWRDKQWQETADLLTVEIGNRRYPLVRGEYGICSNGQCTCPASRNPSGTLYFKQLDDVR</sequence>
<keyword evidence="2" id="KW-1015">Disulfide bond</keyword>
<dbReference type="PANTHER" id="PTHR47976:SF30">
    <property type="entry name" value="RECEPTOR-LIKE SERINE_THREONINE-PROTEIN KINASE"/>
    <property type="match status" value="1"/>
</dbReference>
<dbReference type="InterPro" id="IPR001480">
    <property type="entry name" value="Bulb-type_lectin_dom"/>
</dbReference>
<gene>
    <name evidence="5" type="ORF">CDL15_Pgr002912</name>
    <name evidence="6" type="ORF">CRG98_035611</name>
</gene>
<dbReference type="Proteomes" id="UP000233551">
    <property type="component" value="Unassembled WGS sequence"/>
</dbReference>
<name>A0A218X2N8_PUNGR</name>
<dbReference type="Gene3D" id="2.90.10.10">
    <property type="entry name" value="Bulb-type lectin domain"/>
    <property type="match status" value="1"/>
</dbReference>
<dbReference type="EMBL" id="PGOL01002957">
    <property type="protein sequence ID" value="PKI44026.1"/>
    <property type="molecule type" value="Genomic_DNA"/>
</dbReference>
<reference evidence="5" key="2">
    <citation type="submission" date="2017-06" db="EMBL/GenBank/DDBJ databases">
        <title>The pomegranate genome and the genomics of punicalagin biosynthesis.</title>
        <authorList>
            <person name="Xu C."/>
        </authorList>
    </citation>
    <scope>NUCLEOTIDE SEQUENCE [LARGE SCALE GENOMIC DNA]</scope>
    <source>
        <tissue evidence="5">Fresh leaf</tissue>
    </source>
</reference>
<keyword evidence="8" id="KW-1185">Reference proteome</keyword>
<reference evidence="7" key="1">
    <citation type="journal article" date="2017" name="Plant J.">
        <title>The pomegranate (Punica granatum L.) genome and the genomics of punicalagin biosynthesis.</title>
        <authorList>
            <person name="Qin G."/>
            <person name="Xu C."/>
            <person name="Ming R."/>
            <person name="Tang H."/>
            <person name="Guyot R."/>
            <person name="Kramer E.M."/>
            <person name="Hu Y."/>
            <person name="Yi X."/>
            <person name="Qi Y."/>
            <person name="Xu X."/>
            <person name="Gao Z."/>
            <person name="Pan H."/>
            <person name="Jian J."/>
            <person name="Tian Y."/>
            <person name="Yue Z."/>
            <person name="Xu Y."/>
        </authorList>
    </citation>
    <scope>NUCLEOTIDE SEQUENCE [LARGE SCALE GENOMIC DNA]</scope>
    <source>
        <strain evidence="7">cv. Dabenzi</strain>
    </source>
</reference>
<organism evidence="5 7">
    <name type="scientific">Punica granatum</name>
    <name type="common">Pomegranate</name>
    <dbReference type="NCBI Taxonomy" id="22663"/>
    <lineage>
        <taxon>Eukaryota</taxon>
        <taxon>Viridiplantae</taxon>
        <taxon>Streptophyta</taxon>
        <taxon>Embryophyta</taxon>
        <taxon>Tracheophyta</taxon>
        <taxon>Spermatophyta</taxon>
        <taxon>Magnoliopsida</taxon>
        <taxon>eudicotyledons</taxon>
        <taxon>Gunneridae</taxon>
        <taxon>Pentapetalae</taxon>
        <taxon>rosids</taxon>
        <taxon>malvids</taxon>
        <taxon>Myrtales</taxon>
        <taxon>Lythraceae</taxon>
        <taxon>Punica</taxon>
    </lineage>
</organism>
<keyword evidence="1" id="KW-0732">Signal</keyword>
<dbReference type="Proteomes" id="UP000197138">
    <property type="component" value="Unassembled WGS sequence"/>
</dbReference>
<proteinExistence type="predicted"/>
<dbReference type="PANTHER" id="PTHR47976">
    <property type="entry name" value="G-TYPE LECTIN S-RECEPTOR-LIKE SERINE/THREONINE-PROTEIN KINASE SD2-5"/>
    <property type="match status" value="1"/>
</dbReference>
<dbReference type="EMBL" id="MTKT01002492">
    <property type="protein sequence ID" value="OWM78741.1"/>
    <property type="molecule type" value="Genomic_DNA"/>
</dbReference>
<reference evidence="6 8" key="3">
    <citation type="submission" date="2017-11" db="EMBL/GenBank/DDBJ databases">
        <title>De-novo sequencing of pomegranate (Punica granatum L.) genome.</title>
        <authorList>
            <person name="Akparov Z."/>
            <person name="Amiraslanov A."/>
            <person name="Hajiyeva S."/>
            <person name="Abbasov M."/>
            <person name="Kaur K."/>
            <person name="Hamwieh A."/>
            <person name="Solovyev V."/>
            <person name="Salamov A."/>
            <person name="Braich B."/>
            <person name="Kosarev P."/>
            <person name="Mahmoud A."/>
            <person name="Hajiyev E."/>
            <person name="Babayeva S."/>
            <person name="Izzatullayeva V."/>
            <person name="Mammadov A."/>
            <person name="Mammadov A."/>
            <person name="Sharifova S."/>
            <person name="Ojaghi J."/>
            <person name="Eynullazada K."/>
            <person name="Bayramov B."/>
            <person name="Abdulazimova A."/>
            <person name="Shahmuradov I."/>
        </authorList>
    </citation>
    <scope>NUCLEOTIDE SEQUENCE [LARGE SCALE GENOMIC DNA]</scope>
    <source>
        <strain evidence="6">AG2017</strain>
        <strain evidence="8">cv. AG2017</strain>
        <tissue evidence="6">Leaf</tissue>
    </source>
</reference>
<evidence type="ECO:0000313" key="8">
    <source>
        <dbReference type="Proteomes" id="UP000233551"/>
    </source>
</evidence>
<protein>
    <recommendedName>
        <fullName evidence="4">Bulb-type lectin domain-containing protein</fullName>
    </recommendedName>
</protein>
<evidence type="ECO:0000313" key="6">
    <source>
        <dbReference type="EMBL" id="PKI44026.1"/>
    </source>
</evidence>
<evidence type="ECO:0000256" key="3">
    <source>
        <dbReference type="ARBA" id="ARBA00023180"/>
    </source>
</evidence>
<evidence type="ECO:0000313" key="5">
    <source>
        <dbReference type="EMBL" id="OWM78741.1"/>
    </source>
</evidence>
<accession>A0A218X2N8</accession>
<dbReference type="SUPFAM" id="SSF51110">
    <property type="entry name" value="alpha-D-mannose-specific plant lectins"/>
    <property type="match status" value="1"/>
</dbReference>
<dbReference type="STRING" id="22663.A0A218X2N8"/>
<dbReference type="Pfam" id="PF01453">
    <property type="entry name" value="B_lectin"/>
    <property type="match status" value="1"/>
</dbReference>
<evidence type="ECO:0000256" key="2">
    <source>
        <dbReference type="ARBA" id="ARBA00023157"/>
    </source>
</evidence>
<dbReference type="PROSITE" id="PS50927">
    <property type="entry name" value="BULB_LECTIN"/>
    <property type="match status" value="1"/>
</dbReference>
<evidence type="ECO:0000256" key="1">
    <source>
        <dbReference type="ARBA" id="ARBA00022729"/>
    </source>
</evidence>
<dbReference type="SMART" id="SM00108">
    <property type="entry name" value="B_lectin"/>
    <property type="match status" value="1"/>
</dbReference>
<comment type="caution">
    <text evidence="5">The sequence shown here is derived from an EMBL/GenBank/DDBJ whole genome shotgun (WGS) entry which is preliminary data.</text>
</comment>
<dbReference type="InterPro" id="IPR051343">
    <property type="entry name" value="G-type_lectin_kinases/EP1-like"/>
</dbReference>
<dbReference type="InterPro" id="IPR036426">
    <property type="entry name" value="Bulb-type_lectin_dom_sf"/>
</dbReference>
<feature type="domain" description="Bulb-type lectin" evidence="4">
    <location>
        <begin position="29"/>
        <end position="167"/>
    </location>
</feature>
<dbReference type="AlphaFoldDB" id="A0A218X2N8"/>
<keyword evidence="3" id="KW-0325">Glycoprotein</keyword>